<evidence type="ECO:0000256" key="5">
    <source>
        <dbReference type="ARBA" id="ARBA00022692"/>
    </source>
</evidence>
<protein>
    <submittedName>
        <fullName evidence="12">Uncharacterized protein</fullName>
    </submittedName>
</protein>
<gene>
    <name evidence="12" type="ORF">WJX72_005712</name>
</gene>
<feature type="region of interest" description="Disordered" evidence="11">
    <location>
        <begin position="32"/>
        <end position="67"/>
    </location>
</feature>
<dbReference type="EMBL" id="JALJOR010000004">
    <property type="protein sequence ID" value="KAK9818014.1"/>
    <property type="molecule type" value="Genomic_DNA"/>
</dbReference>
<reference evidence="12 13" key="1">
    <citation type="journal article" date="2024" name="Nat. Commun.">
        <title>Phylogenomics reveals the evolutionary origins of lichenization in chlorophyte algae.</title>
        <authorList>
            <person name="Puginier C."/>
            <person name="Libourel C."/>
            <person name="Otte J."/>
            <person name="Skaloud P."/>
            <person name="Haon M."/>
            <person name="Grisel S."/>
            <person name="Petersen M."/>
            <person name="Berrin J.G."/>
            <person name="Delaux P.M."/>
            <person name="Dal Grande F."/>
            <person name="Keller J."/>
        </authorList>
    </citation>
    <scope>NUCLEOTIDE SEQUENCE [LARGE SCALE GENOMIC DNA]</scope>
    <source>
        <strain evidence="12 13">SAG 2043</strain>
    </source>
</reference>
<comment type="subcellular location">
    <subcellularLocation>
        <location evidence="10">Endomembrane system</location>
        <topology evidence="10">Single-pass membrane protein</topology>
    </subcellularLocation>
    <subcellularLocation>
        <location evidence="1">Golgi apparatus membrane</location>
    </subcellularLocation>
    <subcellularLocation>
        <location evidence="2">Membrane</location>
        <topology evidence="2">Single-pass type II membrane protein</topology>
    </subcellularLocation>
</comment>
<dbReference type="InterPro" id="IPR022751">
    <property type="entry name" value="Alpha_mannosyltransferase"/>
</dbReference>
<keyword evidence="8" id="KW-0333">Golgi apparatus</keyword>
<dbReference type="Pfam" id="PF11051">
    <property type="entry name" value="Mannosyl_trans3"/>
    <property type="match status" value="1"/>
</dbReference>
<keyword evidence="5" id="KW-0812">Transmembrane</keyword>
<evidence type="ECO:0000256" key="8">
    <source>
        <dbReference type="ARBA" id="ARBA00023034"/>
    </source>
</evidence>
<keyword evidence="9" id="KW-0472">Membrane</keyword>
<feature type="compositionally biased region" description="Low complexity" evidence="11">
    <location>
        <begin position="33"/>
        <end position="50"/>
    </location>
</feature>
<dbReference type="Proteomes" id="UP001489004">
    <property type="component" value="Unassembled WGS sequence"/>
</dbReference>
<dbReference type="Gene3D" id="3.90.550.10">
    <property type="entry name" value="Spore Coat Polysaccharide Biosynthesis Protein SpsA, Chain A"/>
    <property type="match status" value="1"/>
</dbReference>
<organism evidence="12 13">
    <name type="scientific">[Myrmecia] bisecta</name>
    <dbReference type="NCBI Taxonomy" id="41462"/>
    <lineage>
        <taxon>Eukaryota</taxon>
        <taxon>Viridiplantae</taxon>
        <taxon>Chlorophyta</taxon>
        <taxon>core chlorophytes</taxon>
        <taxon>Trebouxiophyceae</taxon>
        <taxon>Trebouxiales</taxon>
        <taxon>Trebouxiaceae</taxon>
        <taxon>Myrmecia</taxon>
    </lineage>
</organism>
<accession>A0AAW1QBN2</accession>
<evidence type="ECO:0000256" key="9">
    <source>
        <dbReference type="ARBA" id="ARBA00023136"/>
    </source>
</evidence>
<keyword evidence="6" id="KW-0735">Signal-anchor</keyword>
<dbReference type="AlphaFoldDB" id="A0AAW1QBN2"/>
<evidence type="ECO:0000256" key="1">
    <source>
        <dbReference type="ARBA" id="ARBA00004394"/>
    </source>
</evidence>
<keyword evidence="7" id="KW-1133">Transmembrane helix</keyword>
<comment type="similarity">
    <text evidence="3">Belongs to the MNN1/MNT family.</text>
</comment>
<evidence type="ECO:0000256" key="6">
    <source>
        <dbReference type="ARBA" id="ARBA00022968"/>
    </source>
</evidence>
<sequence>MLKEKQLPAGLAPFENVPSSLVRAANQTQALPSALGLGSSRKLSSTTSQSNRKRKGRGKRPKIMDEPYAGLTEEQWTARVIQARSRLEDILSHPTFRKRQEGKQRRPRGIVIPAGGNVLLTNAFMVISVLREMHRCTLPIEVFYNGAREMDEKTNHYFESRFKNVTLFDLSTAPYPSHHRRIPIDHYTFKAYAFYHSSFDQVLLLDADSIPLRDPEYLYDTPQFLEAGHLNWPDWWYDNLPGFGWPLEAYALFGLAPPQMGPHVLQGSEAGQTLLDRRRHWEVLEWYWFANTHGPDGLYKWMWYDKEALQLAFSLAGRADLYHQVTRYPREALCKGPATLREYAHVGILQHDPYGRPAFLHQAGSLQKFDPSKDFPYQPNFVSVPLNQLRAIKLFPDAGAQPKVQGI</sequence>
<name>A0AAW1QBN2_9CHLO</name>
<evidence type="ECO:0000256" key="7">
    <source>
        <dbReference type="ARBA" id="ARBA00022989"/>
    </source>
</evidence>
<dbReference type="GO" id="GO:0000026">
    <property type="term" value="F:alpha-1,2-mannosyltransferase activity"/>
    <property type="evidence" value="ECO:0007669"/>
    <property type="project" value="TreeGrafter"/>
</dbReference>
<dbReference type="PANTHER" id="PTHR31646:SF1">
    <property type="entry name" value="ALPHA-1,2-MANNOSYLTRANSFERASE MNN2"/>
    <property type="match status" value="1"/>
</dbReference>
<proteinExistence type="inferred from homology"/>
<dbReference type="GO" id="GO:0046354">
    <property type="term" value="P:mannan biosynthetic process"/>
    <property type="evidence" value="ECO:0007669"/>
    <property type="project" value="TreeGrafter"/>
</dbReference>
<evidence type="ECO:0000256" key="4">
    <source>
        <dbReference type="ARBA" id="ARBA00022679"/>
    </source>
</evidence>
<keyword evidence="4" id="KW-0808">Transferase</keyword>
<comment type="caution">
    <text evidence="12">The sequence shown here is derived from an EMBL/GenBank/DDBJ whole genome shotgun (WGS) entry which is preliminary data.</text>
</comment>
<evidence type="ECO:0000256" key="11">
    <source>
        <dbReference type="SAM" id="MobiDB-lite"/>
    </source>
</evidence>
<dbReference type="GO" id="GO:0000139">
    <property type="term" value="C:Golgi membrane"/>
    <property type="evidence" value="ECO:0007669"/>
    <property type="project" value="UniProtKB-SubCell"/>
</dbReference>
<evidence type="ECO:0000313" key="12">
    <source>
        <dbReference type="EMBL" id="KAK9818014.1"/>
    </source>
</evidence>
<keyword evidence="13" id="KW-1185">Reference proteome</keyword>
<evidence type="ECO:0000256" key="2">
    <source>
        <dbReference type="ARBA" id="ARBA00004606"/>
    </source>
</evidence>
<dbReference type="SUPFAM" id="SSF53448">
    <property type="entry name" value="Nucleotide-diphospho-sugar transferases"/>
    <property type="match status" value="1"/>
</dbReference>
<evidence type="ECO:0000256" key="3">
    <source>
        <dbReference type="ARBA" id="ARBA00009105"/>
    </source>
</evidence>
<evidence type="ECO:0000313" key="13">
    <source>
        <dbReference type="Proteomes" id="UP001489004"/>
    </source>
</evidence>
<feature type="compositionally biased region" description="Basic residues" evidence="11">
    <location>
        <begin position="51"/>
        <end position="61"/>
    </location>
</feature>
<dbReference type="InterPro" id="IPR029044">
    <property type="entry name" value="Nucleotide-diphossugar_trans"/>
</dbReference>
<evidence type="ECO:0000256" key="10">
    <source>
        <dbReference type="ARBA" id="ARBA00037847"/>
    </source>
</evidence>
<dbReference type="PANTHER" id="PTHR31646">
    <property type="entry name" value="ALPHA-1,2-MANNOSYLTRANSFERASE MNN2"/>
    <property type="match status" value="1"/>
</dbReference>